<proteinExistence type="predicted"/>
<evidence type="ECO:0000313" key="2">
    <source>
        <dbReference type="EMBL" id="KAJ7428015.1"/>
    </source>
</evidence>
<gene>
    <name evidence="2" type="ORF">WISP_02193</name>
    <name evidence="1" type="ORF">WISP_125699</name>
</gene>
<name>A0ABQ9CW60_9PASS</name>
<sequence>MVSDLLHDLGPCKFMTPDGIHIRGLGELVEEIAKPLSIIYLSAGEVPAGWRLANVTPLDKNVQKEEPGNYRPVSLTSALGKRSLSAIMQDTGKPWDQDQPAWSESQSIDLLESRKVLQRDLDRLDLWAETNPMRFNKVKCQDPHVSYNNPMQCYRVAGKLPVEKDLGTLADRQLNMNQQCIQVGKKAKGFLACIKNCVISRTRAAIIPLYSSLVRLHLESCVLFWALHYKKDIEVLECVQRRLTKLVEGLEHKSYEELRLAQLVKT</sequence>
<dbReference type="EMBL" id="WHWB01031666">
    <property type="protein sequence ID" value="KAJ7428015.1"/>
    <property type="molecule type" value="Genomic_DNA"/>
</dbReference>
<dbReference type="PANTHER" id="PTHR33332">
    <property type="entry name" value="REVERSE TRANSCRIPTASE DOMAIN-CONTAINING PROTEIN"/>
    <property type="match status" value="1"/>
</dbReference>
<protein>
    <submittedName>
        <fullName evidence="1">Uncharacterized protein</fullName>
    </submittedName>
</protein>
<accession>A0ABQ9CW60</accession>
<reference evidence="1" key="1">
    <citation type="submission" date="2019-10" db="EMBL/GenBank/DDBJ databases">
        <authorList>
            <person name="Soares A.E.R."/>
            <person name="Aleixo A."/>
            <person name="Schneider P."/>
            <person name="Miyaki C.Y."/>
            <person name="Schneider M.P."/>
            <person name="Mello C."/>
            <person name="Vasconcelos A.T.R."/>
        </authorList>
    </citation>
    <scope>NUCLEOTIDE SEQUENCE</scope>
    <source>
        <tissue evidence="1">Muscle</tissue>
    </source>
</reference>
<organism evidence="1 3">
    <name type="scientific">Willisornis vidua</name>
    <name type="common">Xingu scale-backed antbird</name>
    <dbReference type="NCBI Taxonomy" id="1566151"/>
    <lineage>
        <taxon>Eukaryota</taxon>
        <taxon>Metazoa</taxon>
        <taxon>Chordata</taxon>
        <taxon>Craniata</taxon>
        <taxon>Vertebrata</taxon>
        <taxon>Euteleostomi</taxon>
        <taxon>Archelosauria</taxon>
        <taxon>Archosauria</taxon>
        <taxon>Dinosauria</taxon>
        <taxon>Saurischia</taxon>
        <taxon>Theropoda</taxon>
        <taxon>Coelurosauria</taxon>
        <taxon>Aves</taxon>
        <taxon>Neognathae</taxon>
        <taxon>Neoaves</taxon>
        <taxon>Telluraves</taxon>
        <taxon>Australaves</taxon>
        <taxon>Passeriformes</taxon>
        <taxon>Thamnophilidae</taxon>
        <taxon>Willisornis</taxon>
    </lineage>
</organism>
<dbReference type="EMBL" id="WHWB01034596">
    <property type="protein sequence ID" value="KAJ7407575.1"/>
    <property type="molecule type" value="Genomic_DNA"/>
</dbReference>
<evidence type="ECO:0000313" key="3">
    <source>
        <dbReference type="Proteomes" id="UP001145742"/>
    </source>
</evidence>
<keyword evidence="3" id="KW-1185">Reference proteome</keyword>
<comment type="caution">
    <text evidence="1">The sequence shown here is derived from an EMBL/GenBank/DDBJ whole genome shotgun (WGS) entry which is preliminary data.</text>
</comment>
<evidence type="ECO:0000313" key="1">
    <source>
        <dbReference type="EMBL" id="KAJ7407575.1"/>
    </source>
</evidence>
<dbReference type="Proteomes" id="UP001145742">
    <property type="component" value="Unassembled WGS sequence"/>
</dbReference>